<dbReference type="PANTHER" id="PTHR35372:SF2">
    <property type="entry name" value="SF3 HELICASE DOMAIN-CONTAINING PROTEIN"/>
    <property type="match status" value="1"/>
</dbReference>
<dbReference type="PANTHER" id="PTHR35372">
    <property type="entry name" value="ATP BINDING PROTEIN-RELATED"/>
    <property type="match status" value="1"/>
</dbReference>
<gene>
    <name evidence="6" type="primary">73</name>
    <name evidence="6" type="ORF">PBI_YUNA_73</name>
</gene>
<dbReference type="InterPro" id="IPR045455">
    <property type="entry name" value="NrS-1_pol-like_helicase"/>
</dbReference>
<evidence type="ECO:0000256" key="4">
    <source>
        <dbReference type="SAM" id="MobiDB-lite"/>
    </source>
</evidence>
<dbReference type="Gene3D" id="3.40.50.300">
    <property type="entry name" value="P-loop containing nucleotide triphosphate hydrolases"/>
    <property type="match status" value="1"/>
</dbReference>
<keyword evidence="7" id="KW-1185">Reference proteome</keyword>
<keyword evidence="2" id="KW-0378">Hydrolase</keyword>
<dbReference type="GO" id="GO:0016787">
    <property type="term" value="F:hydrolase activity"/>
    <property type="evidence" value="ECO:0007669"/>
    <property type="project" value="UniProtKB-KW"/>
</dbReference>
<organism evidence="6 7">
    <name type="scientific">Mycobacterium phage Yuna</name>
    <dbReference type="NCBI Taxonomy" id="2599885"/>
    <lineage>
        <taxon>Viruses</taxon>
        <taxon>Duplodnaviria</taxon>
        <taxon>Heunggongvirae</taxon>
        <taxon>Uroviricota</taxon>
        <taxon>Caudoviricetes</taxon>
        <taxon>Weiservirinae</taxon>
        <taxon>Anayavirus</taxon>
        <taxon>Anayavirus yuna</taxon>
    </lineage>
</organism>
<dbReference type="NCBIfam" id="TIGR01613">
    <property type="entry name" value="primase_Cterm"/>
    <property type="match status" value="1"/>
</dbReference>
<dbReference type="KEGG" id="vg:60325638"/>
<dbReference type="EMBL" id="MN234176">
    <property type="protein sequence ID" value="QFG09455.1"/>
    <property type="molecule type" value="Genomic_DNA"/>
</dbReference>
<evidence type="ECO:0000313" key="7">
    <source>
        <dbReference type="Proteomes" id="UP000326803"/>
    </source>
</evidence>
<dbReference type="SMART" id="SM00885">
    <property type="entry name" value="D5_N"/>
    <property type="match status" value="1"/>
</dbReference>
<dbReference type="Pfam" id="PF19263">
    <property type="entry name" value="DUF5906"/>
    <property type="match status" value="1"/>
</dbReference>
<name>A0A5J6TFN2_9CAUD</name>
<accession>A0A5J6TFN2</accession>
<sequence length="865" mass="93904">MNGLTDLLDLLGYADGEHVSLNYQAPGGPFSSTVVEFVEDSDSLQGLAMSLGNDRNLWFGVNPTRARGVDEKGRGTAEDVTRLAAIWCDLDVKAGACRDLAHAHQVIDELSAILGTRPSAVVMSGNGLQPYWPIDDGLIAAEGVEGMEAHSAELRADAAALLKRWGRLACIVADGLGAKIDRGVYDLARVLRVPGSYNRKDEAEPKLVTIDADTGAPLGLDELRERLDEHGVAEYEGDRRTSHDVISKPDTWQFAQGTCEYFAPTLKAWSEEPLTERHPWLVKVSVRLMAAVRNKCLTGDEYAEARKMIGDRFVAATGEARAFEVRSAFEWATDHVATKTDAELATEFGSHLHLWERAAPRQIELAPMPGRDDDEHQADEPAAPTGSTSAPSTDGSLAPVVDINARRGEAPPAVTLTETGNADLFVGAWAERLKYCPDTGKWLSWQGDRWQHGTDNGEALVAARQVVEAIRIDDDSPRDLIQHRMRSLSRKGLENMVALAKAQPKMRVRLADLDAEPYELNTPSGVVDLKTGALQPHTPVGGHTKITGAGYNPAAVAPEWQQFLADTFGGDVELIAYVQRLAGLAAIGTVTHHVMPFLFGGGSNGKSVLMDVLSRVLGDYAITAPANFLLAGRDRHETEIARLHGARMVVCSEINAESKFDEAKVKVLTGGDILSGRYMRQDYFDFVPSHTLFLMGNHQPEVSAGGTSFWRRLRLIPFLHTVPPERRNPNLAVELIRDEGAAILAWVVAGARQIAADGLREPGSVLAATKEYSEQEDALGRFIAECCELTPGASGGAKPAMVLKAYQRWAMANGEDAMVSQIKLGRELSARFGVRSVATHGSRVYSGLALQGNWDLSNEFAGSFR</sequence>
<feature type="domain" description="SF3 helicase" evidence="5">
    <location>
        <begin position="573"/>
        <end position="731"/>
    </location>
</feature>
<dbReference type="InterPro" id="IPR014015">
    <property type="entry name" value="Helicase_SF3_DNA-vir"/>
</dbReference>
<dbReference type="SUPFAM" id="SSF52540">
    <property type="entry name" value="P-loop containing nucleoside triphosphate hydrolases"/>
    <property type="match status" value="1"/>
</dbReference>
<keyword evidence="1" id="KW-0547">Nucleotide-binding</keyword>
<proteinExistence type="predicted"/>
<dbReference type="InterPro" id="IPR051620">
    <property type="entry name" value="ORF904-like_C"/>
</dbReference>
<dbReference type="PROSITE" id="PS51206">
    <property type="entry name" value="SF3_HELICASE_1"/>
    <property type="match status" value="1"/>
</dbReference>
<dbReference type="GO" id="GO:0005524">
    <property type="term" value="F:ATP binding"/>
    <property type="evidence" value="ECO:0007669"/>
    <property type="project" value="UniProtKB-KW"/>
</dbReference>
<dbReference type="InterPro" id="IPR006500">
    <property type="entry name" value="Helicase_put_C_phage/plasmid"/>
</dbReference>
<dbReference type="InterPro" id="IPR027417">
    <property type="entry name" value="P-loop_NTPase"/>
</dbReference>
<evidence type="ECO:0000313" key="6">
    <source>
        <dbReference type="EMBL" id="QFG09455.1"/>
    </source>
</evidence>
<feature type="compositionally biased region" description="Polar residues" evidence="4">
    <location>
        <begin position="385"/>
        <end position="395"/>
    </location>
</feature>
<dbReference type="Proteomes" id="UP000326803">
    <property type="component" value="Segment"/>
</dbReference>
<dbReference type="Pfam" id="PF08706">
    <property type="entry name" value="D5_N"/>
    <property type="match status" value="1"/>
</dbReference>
<feature type="region of interest" description="Disordered" evidence="4">
    <location>
        <begin position="366"/>
        <end position="398"/>
    </location>
</feature>
<dbReference type="GeneID" id="60325638"/>
<evidence type="ECO:0000259" key="5">
    <source>
        <dbReference type="PROSITE" id="PS51206"/>
    </source>
</evidence>
<dbReference type="RefSeq" id="YP_009954151.1">
    <property type="nucleotide sequence ID" value="NC_051629.1"/>
</dbReference>
<evidence type="ECO:0000256" key="3">
    <source>
        <dbReference type="ARBA" id="ARBA00022840"/>
    </source>
</evidence>
<dbReference type="InterPro" id="IPR014818">
    <property type="entry name" value="Phage/plasmid_primase_P4_C"/>
</dbReference>
<evidence type="ECO:0000256" key="1">
    <source>
        <dbReference type="ARBA" id="ARBA00022741"/>
    </source>
</evidence>
<keyword evidence="3" id="KW-0067">ATP-binding</keyword>
<protein>
    <submittedName>
        <fullName evidence="6">DNA primase/helicase</fullName>
    </submittedName>
</protein>
<reference evidence="6 7" key="1">
    <citation type="submission" date="2019-07" db="EMBL/GenBank/DDBJ databases">
        <authorList>
            <person name="Divens A.M."/>
            <person name="Garlena R.A."/>
            <person name="Russell D.A."/>
            <person name="Pope W.H."/>
            <person name="Jacobs-Sera D."/>
            <person name="Hatfull G.F."/>
        </authorList>
    </citation>
    <scope>NUCLEOTIDE SEQUENCE [LARGE SCALE GENOMIC DNA]</scope>
</reference>
<evidence type="ECO:0000256" key="2">
    <source>
        <dbReference type="ARBA" id="ARBA00022801"/>
    </source>
</evidence>